<keyword evidence="2" id="KW-0479">Metal-binding</keyword>
<evidence type="ECO:0000259" key="5">
    <source>
        <dbReference type="PROSITE" id="PS51891"/>
    </source>
</evidence>
<evidence type="ECO:0000313" key="6">
    <source>
        <dbReference type="EMBL" id="QQD18249.1"/>
    </source>
</evidence>
<dbReference type="PANTHER" id="PTHR33337:SF40">
    <property type="entry name" value="CENP-V_GFA DOMAIN-CONTAINING PROTEIN-RELATED"/>
    <property type="match status" value="1"/>
</dbReference>
<dbReference type="InterPro" id="IPR011057">
    <property type="entry name" value="Mss4-like_sf"/>
</dbReference>
<sequence length="138" mass="14667">MITGECFCGTVKYQIDGALSEGRCCHCSRCRKLYGAASSAYAELLEPGSFSWVAGEDKVQRFITNGDPEQGEWGLGFCKTCSSMLCGMHGGEVHGVALGSVNGDPGVEIAMHIHVGSKAPWDHIGGPAPRYDTVPDEL</sequence>
<proteinExistence type="inferred from homology"/>
<dbReference type="Gene3D" id="3.90.1590.10">
    <property type="entry name" value="glutathione-dependent formaldehyde- activating enzyme (gfa)"/>
    <property type="match status" value="1"/>
</dbReference>
<protein>
    <submittedName>
        <fullName evidence="6">GFA family protein</fullName>
    </submittedName>
</protein>
<dbReference type="GO" id="GO:0016846">
    <property type="term" value="F:carbon-sulfur lyase activity"/>
    <property type="evidence" value="ECO:0007669"/>
    <property type="project" value="InterPro"/>
</dbReference>
<dbReference type="SUPFAM" id="SSF51316">
    <property type="entry name" value="Mss4-like"/>
    <property type="match status" value="1"/>
</dbReference>
<evidence type="ECO:0000256" key="1">
    <source>
        <dbReference type="ARBA" id="ARBA00005495"/>
    </source>
</evidence>
<dbReference type="Pfam" id="PF04828">
    <property type="entry name" value="GFA"/>
    <property type="match status" value="1"/>
</dbReference>
<evidence type="ECO:0000256" key="4">
    <source>
        <dbReference type="ARBA" id="ARBA00023239"/>
    </source>
</evidence>
<organism evidence="6 7">
    <name type="scientific">Spongiibacter nanhainus</name>
    <dbReference type="NCBI Taxonomy" id="2794344"/>
    <lineage>
        <taxon>Bacteria</taxon>
        <taxon>Pseudomonadati</taxon>
        <taxon>Pseudomonadota</taxon>
        <taxon>Gammaproteobacteria</taxon>
        <taxon>Cellvibrionales</taxon>
        <taxon>Spongiibacteraceae</taxon>
        <taxon>Spongiibacter</taxon>
    </lineage>
</organism>
<dbReference type="GO" id="GO:0046872">
    <property type="term" value="F:metal ion binding"/>
    <property type="evidence" value="ECO:0007669"/>
    <property type="project" value="UniProtKB-KW"/>
</dbReference>
<name>A0A7T4R0M1_9GAMM</name>
<gene>
    <name evidence="6" type="ORF">I6N98_18245</name>
</gene>
<evidence type="ECO:0000313" key="7">
    <source>
        <dbReference type="Proteomes" id="UP000596063"/>
    </source>
</evidence>
<dbReference type="AlphaFoldDB" id="A0A7T4R0M1"/>
<accession>A0A7T4R0M1</accession>
<evidence type="ECO:0000256" key="2">
    <source>
        <dbReference type="ARBA" id="ARBA00022723"/>
    </source>
</evidence>
<keyword evidence="4" id="KW-0456">Lyase</keyword>
<feature type="domain" description="CENP-V/GFA" evidence="5">
    <location>
        <begin position="2"/>
        <end position="122"/>
    </location>
</feature>
<dbReference type="PROSITE" id="PS51891">
    <property type="entry name" value="CENP_V_GFA"/>
    <property type="match status" value="1"/>
</dbReference>
<comment type="similarity">
    <text evidence="1">Belongs to the Gfa family.</text>
</comment>
<keyword evidence="3" id="KW-0862">Zinc</keyword>
<reference evidence="6 7" key="1">
    <citation type="submission" date="2020-12" db="EMBL/GenBank/DDBJ databases">
        <authorList>
            <person name="Shan Y."/>
        </authorList>
    </citation>
    <scope>NUCLEOTIDE SEQUENCE [LARGE SCALE GENOMIC DNA]</scope>
    <source>
        <strain evidence="7">csc3.9</strain>
    </source>
</reference>
<dbReference type="EMBL" id="CP066167">
    <property type="protein sequence ID" value="QQD18249.1"/>
    <property type="molecule type" value="Genomic_DNA"/>
</dbReference>
<dbReference type="PANTHER" id="PTHR33337">
    <property type="entry name" value="GFA DOMAIN-CONTAINING PROTEIN"/>
    <property type="match status" value="1"/>
</dbReference>
<evidence type="ECO:0000256" key="3">
    <source>
        <dbReference type="ARBA" id="ARBA00022833"/>
    </source>
</evidence>
<dbReference type="Proteomes" id="UP000596063">
    <property type="component" value="Chromosome"/>
</dbReference>
<keyword evidence="7" id="KW-1185">Reference proteome</keyword>
<dbReference type="RefSeq" id="WP_198569747.1">
    <property type="nucleotide sequence ID" value="NZ_CP066167.1"/>
</dbReference>
<dbReference type="KEGG" id="snan:I6N98_18245"/>
<dbReference type="InterPro" id="IPR006913">
    <property type="entry name" value="CENP-V/GFA"/>
</dbReference>